<feature type="region of interest" description="Disordered" evidence="5">
    <location>
        <begin position="697"/>
        <end position="728"/>
    </location>
</feature>
<sequence length="757" mass="84928">MRKATKHKLVEEEEEEQQDGNGGDKDIDKEKDDNPIKRKKVTINTEITINSNGSSKSSSTTTMMDQEKEKEKEKQSTTTTTTTPTIGELTKTPQKPTFSFTKYTPSKSNILVNTTSPISSTATTTTTNNNNGVGDTLKFNIGKIPQTPHSVKKIRLLKTSLESITQDATQQQEDAKSGKKKPLLSTSSPAMSNPFANDNNHRGAKKSASSSSSSGKSNKLLSMFLESSSDNSKMQVDSPTSSTSSSNQVNDDGQDEETKKKEELEKKQKELERLSTITSNHIPNDLSLKTQLTFSTNGVSFSWCTDALKCPSTQQQKEFRDACTYHLSPASSIPWDVQNDTVINDPLKLRWMECRWEDWYQSYESLYRNLQLNNLNYFYLMHSEWCCMFYRDANTSTSTSTPTSAGIKVAINPCNYKIKTLLDGEGIKYTFPFQSVKVAKKEEVVITTEEEKQMKKELKELGKARKSMGGDSLRPLRKTMDVSLFQQQTASSALALVEDAESVDKMYHFFVRRLIWINQYHQNRANIGVATISKSASANSNDVAASSLSRSNEIQTLYTPKKIQSSDYQRQAKLMDDLEEDQATGGSGGEYYNSMILCRDVPVLIAKQPFTGGTIKCTRIISNAMVTTKKSIFESSNGTNDNKTYRLELDGPILPDNLAALCRGGLLTPITHQQGYTCKIHTHDFTNGFNILLNNNNNNNALNNNKKSKDHNNNNNNNNNQQQQQQQLDSKDIIKNINFRIDPLNDNEFIYESMKSQ</sequence>
<dbReference type="AlphaFoldDB" id="F4PT72"/>
<organism evidence="6 7">
    <name type="scientific">Cavenderia fasciculata</name>
    <name type="common">Slime mold</name>
    <name type="synonym">Dictyostelium fasciculatum</name>
    <dbReference type="NCBI Taxonomy" id="261658"/>
    <lineage>
        <taxon>Eukaryota</taxon>
        <taxon>Amoebozoa</taxon>
        <taxon>Evosea</taxon>
        <taxon>Eumycetozoa</taxon>
        <taxon>Dictyostelia</taxon>
        <taxon>Acytosteliales</taxon>
        <taxon>Cavenderiaceae</taxon>
        <taxon>Cavenderia</taxon>
    </lineage>
</organism>
<dbReference type="EMBL" id="GL883010">
    <property type="protein sequence ID" value="EGG20808.1"/>
    <property type="molecule type" value="Genomic_DNA"/>
</dbReference>
<dbReference type="RefSeq" id="XP_004358658.1">
    <property type="nucleotide sequence ID" value="XM_004358601.1"/>
</dbReference>
<feature type="compositionally biased region" description="Polar residues" evidence="5">
    <location>
        <begin position="184"/>
        <end position="198"/>
    </location>
</feature>
<keyword evidence="2" id="KW-0217">Developmental protein</keyword>
<evidence type="ECO:0000313" key="6">
    <source>
        <dbReference type="EMBL" id="EGG20808.1"/>
    </source>
</evidence>
<feature type="compositionally biased region" description="Low complexity" evidence="5">
    <location>
        <begin position="76"/>
        <end position="92"/>
    </location>
</feature>
<feature type="compositionally biased region" description="Low complexity" evidence="5">
    <location>
        <begin position="113"/>
        <end position="131"/>
    </location>
</feature>
<dbReference type="GO" id="GO:0033260">
    <property type="term" value="P:nuclear DNA replication"/>
    <property type="evidence" value="ECO:0007669"/>
    <property type="project" value="TreeGrafter"/>
</dbReference>
<accession>F4PT72</accession>
<gene>
    <name evidence="6" type="ORF">DFA_00673</name>
</gene>
<dbReference type="OMA" id="TRENINW"/>
<feature type="region of interest" description="Disordered" evidence="5">
    <location>
        <begin position="1"/>
        <end position="134"/>
    </location>
</feature>
<comment type="similarity">
    <text evidence="4">Belongs to the DONSON family.</text>
</comment>
<dbReference type="OrthoDB" id="20854at2759"/>
<feature type="compositionally biased region" description="Polar residues" evidence="5">
    <location>
        <begin position="225"/>
        <end position="237"/>
    </location>
</feature>
<dbReference type="GeneID" id="14873735"/>
<keyword evidence="3" id="KW-0539">Nucleus</keyword>
<dbReference type="PANTHER" id="PTHR12972:SF0">
    <property type="entry name" value="PROTEIN DOWNSTREAM NEIGHBOR OF SON"/>
    <property type="match status" value="1"/>
</dbReference>
<feature type="compositionally biased region" description="Low complexity" evidence="5">
    <location>
        <begin position="47"/>
        <end position="64"/>
    </location>
</feature>
<comment type="subcellular location">
    <subcellularLocation>
        <location evidence="1">Nucleus</location>
    </subcellularLocation>
</comment>
<feature type="compositionally biased region" description="Low complexity" evidence="5">
    <location>
        <begin position="206"/>
        <end position="222"/>
    </location>
</feature>
<feature type="compositionally biased region" description="Basic and acidic residues" evidence="5">
    <location>
        <begin position="65"/>
        <end position="75"/>
    </location>
</feature>
<reference evidence="7" key="1">
    <citation type="journal article" date="2011" name="Genome Res.">
        <title>Phylogeny-wide analysis of social amoeba genomes highlights ancient origins for complex intercellular communication.</title>
        <authorList>
            <person name="Heidel A.J."/>
            <person name="Lawal H.M."/>
            <person name="Felder M."/>
            <person name="Schilde C."/>
            <person name="Helps N.R."/>
            <person name="Tunggal B."/>
            <person name="Rivero F."/>
            <person name="John U."/>
            <person name="Schleicher M."/>
            <person name="Eichinger L."/>
            <person name="Platzer M."/>
            <person name="Noegel A.A."/>
            <person name="Schaap P."/>
            <person name="Gloeckner G."/>
        </authorList>
    </citation>
    <scope>NUCLEOTIDE SEQUENCE [LARGE SCALE GENOMIC DNA]</scope>
    <source>
        <strain evidence="7">SH3</strain>
    </source>
</reference>
<dbReference type="STRING" id="1054147.F4PT72"/>
<dbReference type="PANTHER" id="PTHR12972">
    <property type="entry name" value="DOWNSTREAM NEIGHBOR OF SON"/>
    <property type="match status" value="1"/>
</dbReference>
<proteinExistence type="inferred from homology"/>
<dbReference type="InterPro" id="IPR024861">
    <property type="entry name" value="Donson"/>
</dbReference>
<dbReference type="KEGG" id="dfa:DFA_00673"/>
<feature type="compositionally biased region" description="Basic and acidic residues" evidence="5">
    <location>
        <begin position="22"/>
        <end position="36"/>
    </location>
</feature>
<feature type="compositionally biased region" description="Polar residues" evidence="5">
    <location>
        <begin position="93"/>
        <end position="112"/>
    </location>
</feature>
<name>F4PT72_CACFS</name>
<evidence type="ECO:0000256" key="3">
    <source>
        <dbReference type="ARBA" id="ARBA00023242"/>
    </source>
</evidence>
<evidence type="ECO:0000256" key="4">
    <source>
        <dbReference type="ARBA" id="ARBA00025806"/>
    </source>
</evidence>
<evidence type="ECO:0000256" key="1">
    <source>
        <dbReference type="ARBA" id="ARBA00004123"/>
    </source>
</evidence>
<feature type="region of interest" description="Disordered" evidence="5">
    <location>
        <begin position="165"/>
        <end position="267"/>
    </location>
</feature>
<dbReference type="GO" id="GO:0005634">
    <property type="term" value="C:nucleus"/>
    <property type="evidence" value="ECO:0007669"/>
    <property type="project" value="UniProtKB-SubCell"/>
</dbReference>
<keyword evidence="7" id="KW-1185">Reference proteome</keyword>
<evidence type="ECO:0000313" key="7">
    <source>
        <dbReference type="Proteomes" id="UP000007797"/>
    </source>
</evidence>
<dbReference type="Proteomes" id="UP000007797">
    <property type="component" value="Unassembled WGS sequence"/>
</dbReference>
<feature type="compositionally biased region" description="Low complexity" evidence="5">
    <location>
        <begin position="713"/>
        <end position="727"/>
    </location>
</feature>
<protein>
    <submittedName>
        <fullName evidence="6">Uncharacterized protein</fullName>
    </submittedName>
</protein>
<evidence type="ECO:0000256" key="5">
    <source>
        <dbReference type="SAM" id="MobiDB-lite"/>
    </source>
</evidence>
<evidence type="ECO:0000256" key="2">
    <source>
        <dbReference type="ARBA" id="ARBA00022473"/>
    </source>
</evidence>
<feature type="compositionally biased region" description="Basic and acidic residues" evidence="5">
    <location>
        <begin position="256"/>
        <end position="267"/>
    </location>
</feature>